<dbReference type="EMBL" id="CP031700">
    <property type="protein sequence ID" value="QEY26664.1"/>
    <property type="molecule type" value="Genomic_DNA"/>
</dbReference>
<accession>A0A5J6PWM2</accession>
<organism evidence="2 3">
    <name type="scientific">Neisseria zalophi</name>
    <dbReference type="NCBI Taxonomy" id="640030"/>
    <lineage>
        <taxon>Bacteria</taxon>
        <taxon>Pseudomonadati</taxon>
        <taxon>Pseudomonadota</taxon>
        <taxon>Betaproteobacteria</taxon>
        <taxon>Neisseriales</taxon>
        <taxon>Neisseriaceae</taxon>
        <taxon>Neisseria</taxon>
    </lineage>
</organism>
<dbReference type="Proteomes" id="UP000325713">
    <property type="component" value="Chromosome"/>
</dbReference>
<feature type="transmembrane region" description="Helical" evidence="1">
    <location>
        <begin position="65"/>
        <end position="84"/>
    </location>
</feature>
<feature type="transmembrane region" description="Helical" evidence="1">
    <location>
        <begin position="12"/>
        <end position="28"/>
    </location>
</feature>
<dbReference type="KEGG" id="nzl:D0T92_09075"/>
<dbReference type="AlphaFoldDB" id="A0A5J6PWM2"/>
<keyword evidence="1" id="KW-1133">Transmembrane helix</keyword>
<evidence type="ECO:0000313" key="3">
    <source>
        <dbReference type="Proteomes" id="UP000325713"/>
    </source>
</evidence>
<sequence>MRFFNKQTKYDLIFYIIFIILYAYPGWFNLYSKTVSHSSFYMLYGLFTILFWLTRVVFIGNKKIYLYIYPFALFLVSYLIVFLINGFNGLEFKLIFTYIFVNYFLLGFWILNIFLYISYKICIH</sequence>
<name>A0A5J6PWM2_9NEIS</name>
<evidence type="ECO:0000313" key="2">
    <source>
        <dbReference type="EMBL" id="QEY26664.1"/>
    </source>
</evidence>
<evidence type="ECO:0000256" key="1">
    <source>
        <dbReference type="SAM" id="Phobius"/>
    </source>
</evidence>
<keyword evidence="1" id="KW-0472">Membrane</keyword>
<keyword evidence="3" id="KW-1185">Reference proteome</keyword>
<feature type="transmembrane region" description="Helical" evidence="1">
    <location>
        <begin position="96"/>
        <end position="119"/>
    </location>
</feature>
<proteinExistence type="predicted"/>
<keyword evidence="1" id="KW-0812">Transmembrane</keyword>
<feature type="transmembrane region" description="Helical" evidence="1">
    <location>
        <begin position="40"/>
        <end position="58"/>
    </location>
</feature>
<protein>
    <submittedName>
        <fullName evidence="2">Uncharacterized protein</fullName>
    </submittedName>
</protein>
<gene>
    <name evidence="2" type="ORF">D0T92_09075</name>
</gene>
<reference evidence="2 3" key="1">
    <citation type="submission" date="2018-08" db="EMBL/GenBank/DDBJ databases">
        <title>Neisseria zalophi ATCC BAA-2455 complete genome.</title>
        <authorList>
            <person name="Veseli I.A."/>
            <person name="Buttler R."/>
            <person name="Mascarenhas dos Santos A.C."/>
            <person name="Pombert J.-F."/>
        </authorList>
    </citation>
    <scope>NUCLEOTIDE SEQUENCE [LARGE SCALE GENOMIC DNA]</scope>
    <source>
        <strain evidence="2 3">ATCC BAA-2455</strain>
    </source>
</reference>